<dbReference type="AlphaFoldDB" id="A0A9N9IW00"/>
<dbReference type="OrthoDB" id="2305685at2759"/>
<dbReference type="EMBL" id="CAJVPY010015521">
    <property type="protein sequence ID" value="CAG8752218.1"/>
    <property type="molecule type" value="Genomic_DNA"/>
</dbReference>
<proteinExistence type="predicted"/>
<keyword evidence="2" id="KW-1185">Reference proteome</keyword>
<gene>
    <name evidence="1" type="ORF">DERYTH_LOCUS17007</name>
</gene>
<evidence type="ECO:0000313" key="2">
    <source>
        <dbReference type="Proteomes" id="UP000789405"/>
    </source>
</evidence>
<reference evidence="1" key="1">
    <citation type="submission" date="2021-06" db="EMBL/GenBank/DDBJ databases">
        <authorList>
            <person name="Kallberg Y."/>
            <person name="Tangrot J."/>
            <person name="Rosling A."/>
        </authorList>
    </citation>
    <scope>NUCLEOTIDE SEQUENCE</scope>
    <source>
        <strain evidence="1">MA453B</strain>
    </source>
</reference>
<sequence>MIKKFTSLFILFLLIFITVVLVTFEGSLVVRAEKSCNSKRSPLEARHKKCECTVATSVFNDTVNGIIVYYQDVCGDTTAVGLFKSGFKQGHKYDFLITNDCGEILHNMTSELNVMFVNDGTSPFKAKLDGVNLNCDNTGILNAITSKPPSSDSSNSTAPSKRHYYEDPCASKYSKYRKRAQGAETHIYEDGNSYSQALISTI</sequence>
<comment type="caution">
    <text evidence="1">The sequence shown here is derived from an EMBL/GenBank/DDBJ whole genome shotgun (WGS) entry which is preliminary data.</text>
</comment>
<accession>A0A9N9IW00</accession>
<protein>
    <submittedName>
        <fullName evidence="1">16543_t:CDS:1</fullName>
    </submittedName>
</protein>
<organism evidence="1 2">
    <name type="scientific">Dentiscutata erythropus</name>
    <dbReference type="NCBI Taxonomy" id="1348616"/>
    <lineage>
        <taxon>Eukaryota</taxon>
        <taxon>Fungi</taxon>
        <taxon>Fungi incertae sedis</taxon>
        <taxon>Mucoromycota</taxon>
        <taxon>Glomeromycotina</taxon>
        <taxon>Glomeromycetes</taxon>
        <taxon>Diversisporales</taxon>
        <taxon>Gigasporaceae</taxon>
        <taxon>Dentiscutata</taxon>
    </lineage>
</organism>
<evidence type="ECO:0000313" key="1">
    <source>
        <dbReference type="EMBL" id="CAG8752218.1"/>
    </source>
</evidence>
<name>A0A9N9IW00_9GLOM</name>
<dbReference type="Proteomes" id="UP000789405">
    <property type="component" value="Unassembled WGS sequence"/>
</dbReference>